<sequence>MMCSSLMQLWPYPNRAMVVTTPEAMVLPGPEEPRLVRVIDYDYISTYGYEDFVREFNKLLEEEYQPGAMPEPEACHENEAAPQGFWVMDIT</sequence>
<gene>
    <name evidence="1" type="ORF">KC01_LOCUS18749</name>
</gene>
<keyword evidence="2" id="KW-1185">Reference proteome</keyword>
<dbReference type="Proteomes" id="UP001497482">
    <property type="component" value="Chromosome 18"/>
</dbReference>
<organism evidence="1 2">
    <name type="scientific">Knipowitschia caucasica</name>
    <name type="common">Caucasian dwarf goby</name>
    <name type="synonym">Pomatoschistus caucasicus</name>
    <dbReference type="NCBI Taxonomy" id="637954"/>
    <lineage>
        <taxon>Eukaryota</taxon>
        <taxon>Metazoa</taxon>
        <taxon>Chordata</taxon>
        <taxon>Craniata</taxon>
        <taxon>Vertebrata</taxon>
        <taxon>Euteleostomi</taxon>
        <taxon>Actinopterygii</taxon>
        <taxon>Neopterygii</taxon>
        <taxon>Teleostei</taxon>
        <taxon>Neoteleostei</taxon>
        <taxon>Acanthomorphata</taxon>
        <taxon>Gobiaria</taxon>
        <taxon>Gobiiformes</taxon>
        <taxon>Gobioidei</taxon>
        <taxon>Gobiidae</taxon>
        <taxon>Gobiinae</taxon>
        <taxon>Knipowitschia</taxon>
    </lineage>
</organism>
<evidence type="ECO:0000313" key="1">
    <source>
        <dbReference type="EMBL" id="CAL1589073.1"/>
    </source>
</evidence>
<reference evidence="1 2" key="1">
    <citation type="submission" date="2024-04" db="EMBL/GenBank/DDBJ databases">
        <authorList>
            <person name="Waldvogel A.-M."/>
            <person name="Schoenle A."/>
        </authorList>
    </citation>
    <scope>NUCLEOTIDE SEQUENCE [LARGE SCALE GENOMIC DNA]</scope>
</reference>
<proteinExistence type="predicted"/>
<dbReference type="AlphaFoldDB" id="A0AAV2KKG3"/>
<name>A0AAV2KKG3_KNICA</name>
<accession>A0AAV2KKG3</accession>
<evidence type="ECO:0000313" key="2">
    <source>
        <dbReference type="Proteomes" id="UP001497482"/>
    </source>
</evidence>
<protein>
    <submittedName>
        <fullName evidence="1">Uncharacterized protein</fullName>
    </submittedName>
</protein>
<dbReference type="EMBL" id="OZ035840">
    <property type="protein sequence ID" value="CAL1589073.1"/>
    <property type="molecule type" value="Genomic_DNA"/>
</dbReference>